<comment type="caution">
    <text evidence="1">The sequence shown here is derived from an EMBL/GenBank/DDBJ whole genome shotgun (WGS) entry which is preliminary data.</text>
</comment>
<protein>
    <submittedName>
        <fullName evidence="1">Uncharacterized protein</fullName>
    </submittedName>
</protein>
<reference evidence="1 2" key="1">
    <citation type="journal article" date="2018" name="Front. Plant Sci.">
        <title>Red Clover (Trifolium pratense) and Zigzag Clover (T. medium) - A Picture of Genomic Similarities and Differences.</title>
        <authorList>
            <person name="Dluhosova J."/>
            <person name="Istvanek J."/>
            <person name="Nedelnik J."/>
            <person name="Repkova J."/>
        </authorList>
    </citation>
    <scope>NUCLEOTIDE SEQUENCE [LARGE SCALE GENOMIC DNA]</scope>
    <source>
        <strain evidence="2">cv. 10/8</strain>
        <tissue evidence="1">Leaf</tissue>
    </source>
</reference>
<name>A0A392TBV1_9FABA</name>
<organism evidence="1 2">
    <name type="scientific">Trifolium medium</name>
    <dbReference type="NCBI Taxonomy" id="97028"/>
    <lineage>
        <taxon>Eukaryota</taxon>
        <taxon>Viridiplantae</taxon>
        <taxon>Streptophyta</taxon>
        <taxon>Embryophyta</taxon>
        <taxon>Tracheophyta</taxon>
        <taxon>Spermatophyta</taxon>
        <taxon>Magnoliopsida</taxon>
        <taxon>eudicotyledons</taxon>
        <taxon>Gunneridae</taxon>
        <taxon>Pentapetalae</taxon>
        <taxon>rosids</taxon>
        <taxon>fabids</taxon>
        <taxon>Fabales</taxon>
        <taxon>Fabaceae</taxon>
        <taxon>Papilionoideae</taxon>
        <taxon>50 kb inversion clade</taxon>
        <taxon>NPAAA clade</taxon>
        <taxon>Hologalegina</taxon>
        <taxon>IRL clade</taxon>
        <taxon>Trifolieae</taxon>
        <taxon>Trifolium</taxon>
    </lineage>
</organism>
<dbReference type="EMBL" id="LXQA010539362">
    <property type="protein sequence ID" value="MCI58044.1"/>
    <property type="molecule type" value="Genomic_DNA"/>
</dbReference>
<proteinExistence type="predicted"/>
<keyword evidence="2" id="KW-1185">Reference proteome</keyword>
<dbReference type="Proteomes" id="UP000265520">
    <property type="component" value="Unassembled WGS sequence"/>
</dbReference>
<evidence type="ECO:0000313" key="2">
    <source>
        <dbReference type="Proteomes" id="UP000265520"/>
    </source>
</evidence>
<accession>A0A392TBV1</accession>
<evidence type="ECO:0000313" key="1">
    <source>
        <dbReference type="EMBL" id="MCI58044.1"/>
    </source>
</evidence>
<dbReference type="AlphaFoldDB" id="A0A392TBV1"/>
<feature type="non-terminal residue" evidence="1">
    <location>
        <position position="1"/>
    </location>
</feature>
<sequence length="66" mass="7033">SRGGRWASSVSLGEDHASSFIALARNLREVDNAFSLGEGLLAGRAGGDLSPIYSANHHFLHVSIHF</sequence>